<dbReference type="PANTHER" id="PTHR11480">
    <property type="entry name" value="SAPOSIN-RELATED"/>
    <property type="match status" value="1"/>
</dbReference>
<evidence type="ECO:0000313" key="11">
    <source>
        <dbReference type="Proteomes" id="UP000037510"/>
    </source>
</evidence>
<keyword evidence="3 7" id="KW-0732">Signal</keyword>
<dbReference type="InterPro" id="IPR007856">
    <property type="entry name" value="SapB_1"/>
</dbReference>
<dbReference type="Pfam" id="PF03489">
    <property type="entry name" value="SapB_2"/>
    <property type="match status" value="4"/>
</dbReference>
<dbReference type="InterPro" id="IPR011001">
    <property type="entry name" value="Saposin-like"/>
</dbReference>
<feature type="chain" id="PRO_5005573078" description="Saposin" evidence="7">
    <location>
        <begin position="22"/>
        <end position="822"/>
    </location>
</feature>
<dbReference type="SMART" id="SM00741">
    <property type="entry name" value="SapB"/>
    <property type="match status" value="4"/>
</dbReference>
<dbReference type="Pfam" id="PF05184">
    <property type="entry name" value="SapB_1"/>
    <property type="match status" value="2"/>
</dbReference>
<gene>
    <name evidence="10" type="ORF">OBRU01_13911</name>
</gene>
<evidence type="ECO:0008006" key="12">
    <source>
        <dbReference type="Google" id="ProtNLM"/>
    </source>
</evidence>
<dbReference type="PANTHER" id="PTHR11480:SF3">
    <property type="entry name" value="BCDNA.GH08312"/>
    <property type="match status" value="1"/>
</dbReference>
<keyword evidence="2" id="KW-0964">Secreted</keyword>
<evidence type="ECO:0000256" key="5">
    <source>
        <dbReference type="ARBA" id="ARBA00023157"/>
    </source>
</evidence>
<feature type="domain" description="Saposin B-type" evidence="8">
    <location>
        <begin position="253"/>
        <end position="323"/>
    </location>
</feature>
<keyword evidence="6" id="KW-0325">Glycoprotein</keyword>
<dbReference type="SUPFAM" id="SSF47862">
    <property type="entry name" value="Saposin"/>
    <property type="match status" value="5"/>
</dbReference>
<evidence type="ECO:0000259" key="9">
    <source>
        <dbReference type="PROSITE" id="PS51110"/>
    </source>
</evidence>
<evidence type="ECO:0000259" key="8">
    <source>
        <dbReference type="PROSITE" id="PS50015"/>
    </source>
</evidence>
<feature type="domain" description="Saposin B-type" evidence="8">
    <location>
        <begin position="526"/>
        <end position="608"/>
    </location>
</feature>
<dbReference type="GO" id="GO:0005576">
    <property type="term" value="C:extracellular region"/>
    <property type="evidence" value="ECO:0007669"/>
    <property type="project" value="UniProtKB-SubCell"/>
</dbReference>
<protein>
    <recommendedName>
        <fullName evidence="12">Saposin</fullName>
    </recommendedName>
</protein>
<dbReference type="GO" id="GO:0006629">
    <property type="term" value="P:lipid metabolic process"/>
    <property type="evidence" value="ECO:0007669"/>
    <property type="project" value="InterPro"/>
</dbReference>
<evidence type="ECO:0000313" key="10">
    <source>
        <dbReference type="EMBL" id="KOB71344.1"/>
    </source>
</evidence>
<comment type="caution">
    <text evidence="10">The sequence shown here is derived from an EMBL/GenBank/DDBJ whole genome shotgun (WGS) entry which is preliminary data.</text>
</comment>
<dbReference type="AlphaFoldDB" id="A0A0L7L7M7"/>
<keyword evidence="5" id="KW-1015">Disulfide bond</keyword>
<dbReference type="Proteomes" id="UP000037510">
    <property type="component" value="Unassembled WGS sequence"/>
</dbReference>
<feature type="domain" description="Saposin A-type" evidence="9">
    <location>
        <begin position="21"/>
        <end position="61"/>
    </location>
</feature>
<dbReference type="Gene3D" id="1.10.225.10">
    <property type="entry name" value="Saposin-like"/>
    <property type="match status" value="6"/>
</dbReference>
<sequence length="822" mass="91261">MANTLGVCLLAVLCCANLSFARQLPKECSKGPTYWCQSLSLSAQCHLVNPSTNAASRATRMSGLLTIIAFPSITEKIPFCFSLLEKDGDNIARFCNPVLSRTISLRGGGGTYWADLWSVIGSLVLARTSITHLTECSVTRIAADCGAVAHCSSTVWETREQKVINHNDVSDKFIRLFGELKDVNDMINEEYLGARIESACHDVPFAPIAKQCKDNTAGLQQYVQHVLKSKASAQTMCAIIGIFWPKQSYPQDNDSICKICTDMVTQARDQLLSNETQLIPLKIVRSECIKLVDDFVPELVETLSSEMNPQAVCSVAGLCNNAKIDQMLIGYNAQLALREGCNNCSRTVSALRKRFDATSYEDFLVRLLQSWRALSECLQYCENIVEAAKDLTPHSVCHVTGQCAYKYHQHDEYDFPEDTADECLHLAEQYYPLIYEFLTKGLNPAETPTVRVIAPTPPSDVAGVLPIERMFVGQPQNKVACSFCEYFLHYLQVELSDTNTISGELILLRRSRVLPIERMFVAQPQNKAVCSYCEYFLHYLQVELSDTNTIERVTAAVDTACDKLPSSVNAECKQFVDEYGPSVVALLVQEIDPASLPSSVNAECKQFVDEYGPSVVALLVQEIDPASVSYTYTACDKLPSAVNAECKQFVDEYGPCPLCLFAVEQLKAMLKDDRSEESIRKALDSLCTHLSTKLQTSCVNFVDSYSQQLVEMFLLFLIVETNEIPDNTVNGHPVSAPRAPPKTVCVVCEFVMKELDEQIKDKHNDHMPKSVRGECDQFVQKYGELVISLLAQELEPAKICEELKLCPKDGGITAMKGTQTVP</sequence>
<organism evidence="10 11">
    <name type="scientific">Operophtera brumata</name>
    <name type="common">Winter moth</name>
    <name type="synonym">Phalaena brumata</name>
    <dbReference type="NCBI Taxonomy" id="104452"/>
    <lineage>
        <taxon>Eukaryota</taxon>
        <taxon>Metazoa</taxon>
        <taxon>Ecdysozoa</taxon>
        <taxon>Arthropoda</taxon>
        <taxon>Hexapoda</taxon>
        <taxon>Insecta</taxon>
        <taxon>Pterygota</taxon>
        <taxon>Neoptera</taxon>
        <taxon>Endopterygota</taxon>
        <taxon>Lepidoptera</taxon>
        <taxon>Glossata</taxon>
        <taxon>Ditrysia</taxon>
        <taxon>Geometroidea</taxon>
        <taxon>Geometridae</taxon>
        <taxon>Larentiinae</taxon>
        <taxon>Operophtera</taxon>
    </lineage>
</organism>
<feature type="domain" description="Saposin B-type" evidence="8">
    <location>
        <begin position="652"/>
        <end position="810"/>
    </location>
</feature>
<dbReference type="InterPro" id="IPR051428">
    <property type="entry name" value="Sphingo_Act-Surfact_Prot"/>
</dbReference>
<evidence type="ECO:0000256" key="2">
    <source>
        <dbReference type="ARBA" id="ARBA00022525"/>
    </source>
</evidence>
<dbReference type="InterPro" id="IPR003119">
    <property type="entry name" value="SAP_A"/>
</dbReference>
<dbReference type="InterPro" id="IPR008138">
    <property type="entry name" value="SapB_2"/>
</dbReference>
<comment type="subcellular location">
    <subcellularLocation>
        <location evidence="1">Secreted</location>
    </subcellularLocation>
</comment>
<evidence type="ECO:0000256" key="1">
    <source>
        <dbReference type="ARBA" id="ARBA00004613"/>
    </source>
</evidence>
<dbReference type="InterPro" id="IPR008139">
    <property type="entry name" value="SaposinB_dom"/>
</dbReference>
<dbReference type="PROSITE" id="PS51110">
    <property type="entry name" value="SAP_A"/>
    <property type="match status" value="1"/>
</dbReference>
<evidence type="ECO:0000256" key="4">
    <source>
        <dbReference type="ARBA" id="ARBA00022737"/>
    </source>
</evidence>
<keyword evidence="11" id="KW-1185">Reference proteome</keyword>
<dbReference type="Pfam" id="PF02199">
    <property type="entry name" value="SapA"/>
    <property type="match status" value="1"/>
</dbReference>
<feature type="signal peptide" evidence="7">
    <location>
        <begin position="1"/>
        <end position="21"/>
    </location>
</feature>
<reference evidence="10 11" key="1">
    <citation type="journal article" date="2015" name="Genome Biol. Evol.">
        <title>The genome of winter moth (Operophtera brumata) provides a genomic perspective on sexual dimorphism and phenology.</title>
        <authorList>
            <person name="Derks M.F."/>
            <person name="Smit S."/>
            <person name="Salis L."/>
            <person name="Schijlen E."/>
            <person name="Bossers A."/>
            <person name="Mateman C."/>
            <person name="Pijl A.S."/>
            <person name="de Ridder D."/>
            <person name="Groenen M.A."/>
            <person name="Visser M.E."/>
            <person name="Megens H.J."/>
        </authorList>
    </citation>
    <scope>NUCLEOTIDE SEQUENCE [LARGE SCALE GENOMIC DNA]</scope>
    <source>
        <strain evidence="10">WM2013NL</strain>
        <tissue evidence="10">Head and thorax</tissue>
    </source>
</reference>
<name>A0A0L7L7M7_OPEBR</name>
<evidence type="ECO:0000256" key="6">
    <source>
        <dbReference type="ARBA" id="ARBA00023180"/>
    </source>
</evidence>
<evidence type="ECO:0000256" key="7">
    <source>
        <dbReference type="SAM" id="SignalP"/>
    </source>
</evidence>
<dbReference type="STRING" id="104452.A0A0L7L7M7"/>
<accession>A0A0L7L7M7</accession>
<dbReference type="GO" id="GO:0005737">
    <property type="term" value="C:cytoplasm"/>
    <property type="evidence" value="ECO:0007669"/>
    <property type="project" value="UniProtKB-ARBA"/>
</dbReference>
<dbReference type="EMBL" id="JTDY01002473">
    <property type="protein sequence ID" value="KOB71344.1"/>
    <property type="molecule type" value="Genomic_DNA"/>
</dbReference>
<dbReference type="PROSITE" id="PS50015">
    <property type="entry name" value="SAP_B"/>
    <property type="match status" value="3"/>
</dbReference>
<proteinExistence type="predicted"/>
<keyword evidence="4" id="KW-0677">Repeat</keyword>
<evidence type="ECO:0000256" key="3">
    <source>
        <dbReference type="ARBA" id="ARBA00022729"/>
    </source>
</evidence>